<comment type="similarity">
    <text evidence="1">Belongs to the 'phage' integrase family.</text>
</comment>
<reference evidence="5" key="1">
    <citation type="journal article" date="2013" name="Microbiol. Immunol.">
        <title>A novel comprehensive analysis method for Staphylococcus aureus pathogenicity islands.</title>
        <authorList>
            <person name="Sato'o Y."/>
            <person name="Omoe K."/>
            <person name="Ono H.K."/>
            <person name="Nakane A."/>
            <person name="Hu D.-L."/>
        </authorList>
    </citation>
    <scope>NUCLEOTIDE SEQUENCE</scope>
    <source>
        <strain evidence="5">IVM60</strain>
    </source>
</reference>
<dbReference type="GO" id="GO:0003677">
    <property type="term" value="F:DNA binding"/>
    <property type="evidence" value="ECO:0007669"/>
    <property type="project" value="UniProtKB-KW"/>
</dbReference>
<dbReference type="PANTHER" id="PTHR30349:SF64">
    <property type="entry name" value="PROPHAGE INTEGRASE INTD-RELATED"/>
    <property type="match status" value="1"/>
</dbReference>
<keyword evidence="2" id="KW-0238">DNA-binding</keyword>
<dbReference type="CDD" id="cd01189">
    <property type="entry name" value="INT_ICEBs1_C_like"/>
    <property type="match status" value="1"/>
</dbReference>
<dbReference type="InterPro" id="IPR011010">
    <property type="entry name" value="DNA_brk_join_enz"/>
</dbReference>
<dbReference type="Gene3D" id="1.10.150.130">
    <property type="match status" value="1"/>
</dbReference>
<dbReference type="Pfam" id="PF00589">
    <property type="entry name" value="Phage_integrase"/>
    <property type="match status" value="1"/>
</dbReference>
<evidence type="ECO:0000313" key="5">
    <source>
        <dbReference type="EMBL" id="BAM66825.1"/>
    </source>
</evidence>
<name>K7ZN07_STAAU</name>
<evidence type="ECO:0000259" key="4">
    <source>
        <dbReference type="PROSITE" id="PS51898"/>
    </source>
</evidence>
<protein>
    <submittedName>
        <fullName evidence="5">Integrase</fullName>
    </submittedName>
</protein>
<dbReference type="InterPro" id="IPR050090">
    <property type="entry name" value="Tyrosine_recombinase_XerCD"/>
</dbReference>
<dbReference type="Gene3D" id="1.10.443.10">
    <property type="entry name" value="Intergrase catalytic core"/>
    <property type="match status" value="1"/>
</dbReference>
<gene>
    <name evidence="5" type="primary">int</name>
</gene>
<proteinExistence type="inferred from homology"/>
<dbReference type="InterPro" id="IPR010998">
    <property type="entry name" value="Integrase_recombinase_N"/>
</dbReference>
<evidence type="ECO:0000256" key="3">
    <source>
        <dbReference type="ARBA" id="ARBA00023172"/>
    </source>
</evidence>
<sequence length="414" mass="48693">MTFRRLTHMWHEKFTNKHGETKYRYYEKYKDPLTNKWRRVSVVLNKNGKQSQKEAQRRLNERIEAKLNDNTPTTLKSLTFHVACDEWFQNYIKTSGSKRTTIKTKLSKLNTLKKFVDEDILINKITLSYAQQVFDEMDSKGYVYQVNKDALSIFKNVFEYTRRIYKLQDLEFLKDITLNKRIKSYDEVKAKRNKYLELNEIQSIIKDINMKAQKMHSGIHKRFYLFVALMTEFQALNGVRIGEMLAIKNEDIDFDNKSLNINGTIHWFHDESGGFGVKDTTKTESSYRTIGLSSRSCEILKKAILENKKDSKWNDGYLNRNFVFTNHKGNPMQTERFNKILRESAKDVGIEKEISSHILRHSHISLLSQQGVSLKAIMDRVGHSDHRTTLSIYSHVTEQMDKDMMNKLEQVKLG</sequence>
<dbReference type="GO" id="GO:0006310">
    <property type="term" value="P:DNA recombination"/>
    <property type="evidence" value="ECO:0007669"/>
    <property type="project" value="UniProtKB-KW"/>
</dbReference>
<dbReference type="InterPro" id="IPR013762">
    <property type="entry name" value="Integrase-like_cat_sf"/>
</dbReference>
<feature type="domain" description="Tyr recombinase" evidence="4">
    <location>
        <begin position="191"/>
        <end position="406"/>
    </location>
</feature>
<dbReference type="EMBL" id="AB704539">
    <property type="protein sequence ID" value="BAM66825.1"/>
    <property type="molecule type" value="Genomic_DNA"/>
</dbReference>
<dbReference type="InterPro" id="IPR002104">
    <property type="entry name" value="Integrase_catalytic"/>
</dbReference>
<evidence type="ECO:0000256" key="2">
    <source>
        <dbReference type="ARBA" id="ARBA00023125"/>
    </source>
</evidence>
<dbReference type="PANTHER" id="PTHR30349">
    <property type="entry name" value="PHAGE INTEGRASE-RELATED"/>
    <property type="match status" value="1"/>
</dbReference>
<organism evidence="5">
    <name type="scientific">Staphylococcus aureus</name>
    <dbReference type="NCBI Taxonomy" id="1280"/>
    <lineage>
        <taxon>Bacteria</taxon>
        <taxon>Bacillati</taxon>
        <taxon>Bacillota</taxon>
        <taxon>Bacilli</taxon>
        <taxon>Bacillales</taxon>
        <taxon>Staphylococcaceae</taxon>
        <taxon>Staphylococcus</taxon>
    </lineage>
</organism>
<dbReference type="SUPFAM" id="SSF56349">
    <property type="entry name" value="DNA breaking-rejoining enzymes"/>
    <property type="match status" value="1"/>
</dbReference>
<evidence type="ECO:0000256" key="1">
    <source>
        <dbReference type="ARBA" id="ARBA00008857"/>
    </source>
</evidence>
<dbReference type="GO" id="GO:0015074">
    <property type="term" value="P:DNA integration"/>
    <property type="evidence" value="ECO:0007669"/>
    <property type="project" value="InterPro"/>
</dbReference>
<keyword evidence="3" id="KW-0233">DNA recombination</keyword>
<dbReference type="AlphaFoldDB" id="K7ZN07"/>
<accession>K7ZN07</accession>
<dbReference type="PROSITE" id="PS51898">
    <property type="entry name" value="TYR_RECOMBINASE"/>
    <property type="match status" value="1"/>
</dbReference>